<dbReference type="InterPro" id="IPR028194">
    <property type="entry name" value="CC167"/>
</dbReference>
<protein>
    <submittedName>
        <fullName evidence="2">Protein with signal anchor</fullName>
    </submittedName>
</protein>
<keyword evidence="1" id="KW-1133">Transmembrane helix</keyword>
<dbReference type="Pfam" id="PF15188">
    <property type="entry name" value="CCDC-167"/>
    <property type="match status" value="1"/>
</dbReference>
<keyword evidence="1" id="KW-0472">Membrane</keyword>
<evidence type="ECO:0000313" key="2">
    <source>
        <dbReference type="EMBL" id="JAV10243.1"/>
    </source>
</evidence>
<accession>A0A1L8DUZ4</accession>
<name>A0A1L8DUZ4_9DIPT</name>
<feature type="transmembrane region" description="Helical" evidence="1">
    <location>
        <begin position="75"/>
        <end position="95"/>
    </location>
</feature>
<sequence>MEQVKHDNDCAVKAAEETISDLLHRTNALEKRISSPHIPEDERLKAEEDLRYIKKVLEKNQEILTKMRKEDRKPMLLISVLVFLCFFAYSMYVLFYGA</sequence>
<dbReference type="EMBL" id="GFDF01003841">
    <property type="protein sequence ID" value="JAV10243.1"/>
    <property type="molecule type" value="Transcribed_RNA"/>
</dbReference>
<evidence type="ECO:0000256" key="1">
    <source>
        <dbReference type="SAM" id="Phobius"/>
    </source>
</evidence>
<reference evidence="2" key="1">
    <citation type="submission" date="2016-12" db="EMBL/GenBank/DDBJ databases">
        <title>An insight into the sialome and mialome of the sand fly, Nyssomyia neivai.</title>
        <authorList>
            <person name="Sebastian V."/>
            <person name="Goulart T.M."/>
            <person name="Oliveira W."/>
            <person name="Calvo E."/>
            <person name="Oliveira L.F."/>
            <person name="Pinto M.C."/>
            <person name="Rosselino A.M."/>
            <person name="Ribeiro J.M."/>
        </authorList>
    </citation>
    <scope>NUCLEOTIDE SEQUENCE</scope>
</reference>
<organism evidence="2">
    <name type="scientific">Nyssomyia neivai</name>
    <dbReference type="NCBI Taxonomy" id="330878"/>
    <lineage>
        <taxon>Eukaryota</taxon>
        <taxon>Metazoa</taxon>
        <taxon>Ecdysozoa</taxon>
        <taxon>Arthropoda</taxon>
        <taxon>Hexapoda</taxon>
        <taxon>Insecta</taxon>
        <taxon>Pterygota</taxon>
        <taxon>Neoptera</taxon>
        <taxon>Endopterygota</taxon>
        <taxon>Diptera</taxon>
        <taxon>Nematocera</taxon>
        <taxon>Psychodoidea</taxon>
        <taxon>Psychodidae</taxon>
        <taxon>Nyssomyia</taxon>
    </lineage>
</organism>
<dbReference type="AlphaFoldDB" id="A0A1L8DUZ4"/>
<proteinExistence type="predicted"/>
<keyword evidence="1" id="KW-0812">Transmembrane</keyword>